<reference evidence="1 2" key="1">
    <citation type="submission" date="2018-06" db="EMBL/GenBank/DDBJ databases">
        <title>Genomic Encyclopedia of Archaeal and Bacterial Type Strains, Phase II (KMG-II): from individual species to whole genera.</title>
        <authorList>
            <person name="Goeker M."/>
        </authorList>
    </citation>
    <scope>NUCLEOTIDE SEQUENCE [LARGE SCALE GENOMIC DNA]</scope>
    <source>
        <strain evidence="1 2">CFPB 3232</strain>
    </source>
</reference>
<evidence type="ECO:0000313" key="2">
    <source>
        <dbReference type="Proteomes" id="UP000248856"/>
    </source>
</evidence>
<protein>
    <submittedName>
        <fullName evidence="1">Uncharacterized protein</fullName>
    </submittedName>
</protein>
<gene>
    <name evidence="1" type="ORF">AX018_102133</name>
</gene>
<keyword evidence="2" id="KW-1185">Reference proteome</keyword>
<sequence>MQIRYTDGSGFDQQVQEADFAVIVISREDVEAPRVDGTAQRLTAFSDDPIRVHRFAGRMLVQVNGYDGDPRPLVQIPECVRFFRALDARWGYWLHFLLPEPDVLKLILLMLVDVEPQPGEGGQVGYALRHPAQLVPVLRRLFHAMNALHDTFGVPSAHNEAMTAAALAALGLPGARGSCSPA</sequence>
<dbReference type="OrthoDB" id="4951670at2"/>
<dbReference type="Proteomes" id="UP000248856">
    <property type="component" value="Unassembled WGS sequence"/>
</dbReference>
<organism evidence="1 2">
    <name type="scientific">Paracidovorax anthurii</name>
    <dbReference type="NCBI Taxonomy" id="78229"/>
    <lineage>
        <taxon>Bacteria</taxon>
        <taxon>Pseudomonadati</taxon>
        <taxon>Pseudomonadota</taxon>
        <taxon>Betaproteobacteria</taxon>
        <taxon>Burkholderiales</taxon>
        <taxon>Comamonadaceae</taxon>
        <taxon>Paracidovorax</taxon>
    </lineage>
</organism>
<comment type="caution">
    <text evidence="1">The sequence shown here is derived from an EMBL/GenBank/DDBJ whole genome shotgun (WGS) entry which is preliminary data.</text>
</comment>
<dbReference type="EMBL" id="QLTA01000021">
    <property type="protein sequence ID" value="RAR81017.1"/>
    <property type="molecule type" value="Genomic_DNA"/>
</dbReference>
<evidence type="ECO:0000313" key="1">
    <source>
        <dbReference type="EMBL" id="RAR81017.1"/>
    </source>
</evidence>
<accession>A0A328ZE17</accession>
<dbReference type="AlphaFoldDB" id="A0A328ZE17"/>
<dbReference type="RefSeq" id="WP_146749298.1">
    <property type="nucleotide sequence ID" value="NZ_CBCSGC010000014.1"/>
</dbReference>
<proteinExistence type="predicted"/>
<name>A0A328ZE17_9BURK</name>